<dbReference type="SUPFAM" id="SSF52540">
    <property type="entry name" value="P-loop containing nucleoside triphosphate hydrolases"/>
    <property type="match status" value="1"/>
</dbReference>
<feature type="region of interest" description="Disordered" evidence="1">
    <location>
        <begin position="1"/>
        <end position="49"/>
    </location>
</feature>
<evidence type="ECO:0000259" key="2">
    <source>
        <dbReference type="Pfam" id="PF14490"/>
    </source>
</evidence>
<evidence type="ECO:0000313" key="3">
    <source>
        <dbReference type="EMBL" id="MFD1831579.1"/>
    </source>
</evidence>
<feature type="domain" description="ATP-dependent RecD2 DNA helicase-like helix-hairpin-helix" evidence="2">
    <location>
        <begin position="57"/>
        <end position="139"/>
    </location>
</feature>
<dbReference type="CDD" id="cd18809">
    <property type="entry name" value="SF1_C_RecD"/>
    <property type="match status" value="1"/>
</dbReference>
<evidence type="ECO:0000313" key="4">
    <source>
        <dbReference type="Proteomes" id="UP001597365"/>
    </source>
</evidence>
<proteinExistence type="predicted"/>
<dbReference type="InterPro" id="IPR029493">
    <property type="entry name" value="RecD2-like_HHH"/>
</dbReference>
<dbReference type="InterPro" id="IPR027417">
    <property type="entry name" value="P-loop_NTPase"/>
</dbReference>
<dbReference type="Pfam" id="PF14490">
    <property type="entry name" value="HHH_RecD2"/>
    <property type="match status" value="1"/>
</dbReference>
<feature type="region of interest" description="Disordered" evidence="1">
    <location>
        <begin position="176"/>
        <end position="204"/>
    </location>
</feature>
<organism evidence="3 4">
    <name type="scientific">Streptomyces desertarenae</name>
    <dbReference type="NCBI Taxonomy" id="2666184"/>
    <lineage>
        <taxon>Bacteria</taxon>
        <taxon>Bacillati</taxon>
        <taxon>Actinomycetota</taxon>
        <taxon>Actinomycetes</taxon>
        <taxon>Kitasatosporales</taxon>
        <taxon>Streptomycetaceae</taxon>
        <taxon>Streptomyces</taxon>
    </lineage>
</organism>
<reference evidence="4" key="1">
    <citation type="journal article" date="2019" name="Int. J. Syst. Evol. Microbiol.">
        <title>The Global Catalogue of Microorganisms (GCM) 10K type strain sequencing project: providing services to taxonomists for standard genome sequencing and annotation.</title>
        <authorList>
            <consortium name="The Broad Institute Genomics Platform"/>
            <consortium name="The Broad Institute Genome Sequencing Center for Infectious Disease"/>
            <person name="Wu L."/>
            <person name="Ma J."/>
        </authorList>
    </citation>
    <scope>NUCLEOTIDE SEQUENCE [LARGE SCALE GENOMIC DNA]</scope>
    <source>
        <strain evidence="4">CGMCC 4.7455</strain>
    </source>
</reference>
<name>A0ABW4PMR7_9ACTN</name>
<dbReference type="RefSeq" id="WP_380901803.1">
    <property type="nucleotide sequence ID" value="NZ_JBHUFU010000010.1"/>
</dbReference>
<feature type="compositionally biased region" description="Gly residues" evidence="1">
    <location>
        <begin position="183"/>
        <end position="192"/>
    </location>
</feature>
<sequence length="648" mass="65305">MAAVRAVESGERSAAEFFAEPRPAPRTRRPAAPRPAPAPGGPEAEGPVAVPEGLAGLLAEGGAPAALGARAVRALGEGAEEVLRADPWQLLAVPGVLPEQADGFARALLGPACGPGDERRTGALAVWLLERAALSGHTVLPPSALAEGLGRYAVPDPDGAVGSAVDEGAVLAFEDDAEEDGTGSAGTAGGPGEPEDGGEDGGRPVRLLLGLDRYALAEEGLAEGLARLGSTFVPPGGEEAEGWRRAAAAAPTPSAAELVGAAARSGLVVHTGGEAARAEPAALVAAARSLGLRAYAAAHSEDGRRRLAELLGPPDGAAGDGGDAGPGPAALTVDGLLAGREGPGRDEEGAYALDLLVVLDAPQLDVERAAALVESLPDGARLVLSGDPHLLGAAGPGQVLADLVAARVCPQVVSRTPDPGPVGELVSGIGAGELNRVEAPGREVVIVPVRDAGEAVHRTVQLVCDSVPRAIGVPAEQTQVITPGHGGAAGTRVLNAALKERLNPGPGRFGGFDPGDRVVHSPGPGRTAPGTVVSGDAEGLRLECAGRTVTVPRERVADTVRHGWAITAHQAVGMRWPAAVVVLPGDAAQLLDRAWVYTAFSRGERHLSVVHGVDQALPQAVAQGPARQRTTRLRTLLRAQAAAERSAG</sequence>
<protein>
    <submittedName>
        <fullName evidence="3">Helix-hairpin-helix domain-containing protein</fullName>
    </submittedName>
</protein>
<comment type="caution">
    <text evidence="3">The sequence shown here is derived from an EMBL/GenBank/DDBJ whole genome shotgun (WGS) entry which is preliminary data.</text>
</comment>
<accession>A0ABW4PMR7</accession>
<dbReference type="Proteomes" id="UP001597365">
    <property type="component" value="Unassembled WGS sequence"/>
</dbReference>
<dbReference type="Gene3D" id="2.30.30.940">
    <property type="match status" value="1"/>
</dbReference>
<evidence type="ECO:0000256" key="1">
    <source>
        <dbReference type="SAM" id="MobiDB-lite"/>
    </source>
</evidence>
<dbReference type="Gene3D" id="3.40.50.300">
    <property type="entry name" value="P-loop containing nucleotide triphosphate hydrolases"/>
    <property type="match status" value="2"/>
</dbReference>
<keyword evidence="4" id="KW-1185">Reference proteome</keyword>
<dbReference type="EMBL" id="JBHUFU010000010">
    <property type="protein sequence ID" value="MFD1831579.1"/>
    <property type="molecule type" value="Genomic_DNA"/>
</dbReference>
<gene>
    <name evidence="3" type="ORF">ACFSJS_18220</name>
</gene>